<gene>
    <name evidence="1" type="ORF">AGLY_001515</name>
</gene>
<dbReference type="EMBL" id="VYZN01000002">
    <property type="protein sequence ID" value="KAE9544336.1"/>
    <property type="molecule type" value="Genomic_DNA"/>
</dbReference>
<keyword evidence="2" id="KW-1185">Reference proteome</keyword>
<accession>A0A6G0U7Y9</accession>
<name>A0A6G0U7Y9_APHGL</name>
<dbReference type="OrthoDB" id="6621070at2759"/>
<evidence type="ECO:0000313" key="2">
    <source>
        <dbReference type="Proteomes" id="UP000475862"/>
    </source>
</evidence>
<comment type="caution">
    <text evidence="1">The sequence shown here is derived from an EMBL/GenBank/DDBJ whole genome shotgun (WGS) entry which is preliminary data.</text>
</comment>
<evidence type="ECO:0000313" key="1">
    <source>
        <dbReference type="EMBL" id="KAE9544336.1"/>
    </source>
</evidence>
<sequence length="258" mass="29776">MVVTCNSAKNESLVEMLENLIQDSAKNIIYSLNKVYGYMYTELLLNGWTDLNEFFCMRLVDSLDGLDAQISPANGDAVIKIEPLICIYVHNSKSISTSTSNLHHYGCSHRARYNTEQAHISEKWTVTFALKWNGAFKGMCCLNEKIKLEEICPPPGLLNSLLMAIILNMDTLNTKVRLLYQPNKKPRDSTLLLLIHRSKKKIDITLKLKDRYWFLSNRFQVKSRVINVTYDKGVERFNALLTKILRIDTETYIVYRKL</sequence>
<organism evidence="1 2">
    <name type="scientific">Aphis glycines</name>
    <name type="common">Soybean aphid</name>
    <dbReference type="NCBI Taxonomy" id="307491"/>
    <lineage>
        <taxon>Eukaryota</taxon>
        <taxon>Metazoa</taxon>
        <taxon>Ecdysozoa</taxon>
        <taxon>Arthropoda</taxon>
        <taxon>Hexapoda</taxon>
        <taxon>Insecta</taxon>
        <taxon>Pterygota</taxon>
        <taxon>Neoptera</taxon>
        <taxon>Paraneoptera</taxon>
        <taxon>Hemiptera</taxon>
        <taxon>Sternorrhyncha</taxon>
        <taxon>Aphidomorpha</taxon>
        <taxon>Aphidoidea</taxon>
        <taxon>Aphididae</taxon>
        <taxon>Aphidini</taxon>
        <taxon>Aphis</taxon>
        <taxon>Aphis</taxon>
    </lineage>
</organism>
<reference evidence="1 2" key="1">
    <citation type="submission" date="2019-08" db="EMBL/GenBank/DDBJ databases">
        <title>The genome of the soybean aphid Biotype 1, its phylome, world population structure and adaptation to the North American continent.</title>
        <authorList>
            <person name="Giordano R."/>
            <person name="Donthu R.K."/>
            <person name="Hernandez A.G."/>
            <person name="Wright C.L."/>
            <person name="Zimin A.V."/>
        </authorList>
    </citation>
    <scope>NUCLEOTIDE SEQUENCE [LARGE SCALE GENOMIC DNA]</scope>
    <source>
        <tissue evidence="1">Whole aphids</tissue>
    </source>
</reference>
<dbReference type="Proteomes" id="UP000475862">
    <property type="component" value="Unassembled WGS sequence"/>
</dbReference>
<dbReference type="AlphaFoldDB" id="A0A6G0U7Y9"/>
<protein>
    <submittedName>
        <fullName evidence="1">Uncharacterized protein</fullName>
    </submittedName>
</protein>
<proteinExistence type="predicted"/>